<dbReference type="InterPro" id="IPR050248">
    <property type="entry name" value="Polysacc_deacetylase_ArnD"/>
</dbReference>
<accession>A0A1Q8QHS5</accession>
<comment type="caution">
    <text evidence="3">The sequence shown here is derived from an EMBL/GenBank/DDBJ whole genome shotgun (WGS) entry which is preliminary data.</text>
</comment>
<dbReference type="Gene3D" id="3.20.20.370">
    <property type="entry name" value="Glycoside hydrolase/deacetylase"/>
    <property type="match status" value="1"/>
</dbReference>
<dbReference type="PROSITE" id="PS51677">
    <property type="entry name" value="NODB"/>
    <property type="match status" value="1"/>
</dbReference>
<evidence type="ECO:0000259" key="2">
    <source>
        <dbReference type="PROSITE" id="PS51677"/>
    </source>
</evidence>
<sequence>MQTTKTQSITGRQVTGTTTEDLLPTPSLGSPGTPIHSYYDAAGNPPSAPCLAMRPRQFQPENGKMAFLTFDDGPYPSTTPKILAILAQEKVHATFFDVGQQVELNPNLLKAEYEQGNAIGNHTYSHNMAEVYKGPEAFLSDVTKAETVIYNAIGIRPQIIRAPGGTVGNFNINYFNAVDAGGYLMEDWNVDTGDTDASLVPENQLIHNVEQQTQGKTRVVILMHDLAGKNTTIQALPVIIEMLKKQGFSFGVLGPHVRPIVFPEGLHN</sequence>
<proteinExistence type="predicted"/>
<feature type="compositionally biased region" description="Polar residues" evidence="1">
    <location>
        <begin position="1"/>
        <end position="20"/>
    </location>
</feature>
<dbReference type="STRING" id="1888891.DSOL_4788"/>
<feature type="domain" description="NodB homology" evidence="2">
    <location>
        <begin position="64"/>
        <end position="251"/>
    </location>
</feature>
<evidence type="ECO:0000256" key="1">
    <source>
        <dbReference type="SAM" id="MobiDB-lite"/>
    </source>
</evidence>
<dbReference type="AlphaFoldDB" id="A0A1Q8QHS5"/>
<dbReference type="CDD" id="cd10944">
    <property type="entry name" value="CE4_SmPgdA_like"/>
    <property type="match status" value="1"/>
</dbReference>
<evidence type="ECO:0000313" key="4">
    <source>
        <dbReference type="Proteomes" id="UP000186102"/>
    </source>
</evidence>
<dbReference type="GO" id="GO:0005975">
    <property type="term" value="P:carbohydrate metabolic process"/>
    <property type="evidence" value="ECO:0007669"/>
    <property type="project" value="InterPro"/>
</dbReference>
<name>A0A1Q8QHS5_9FIRM</name>
<dbReference type="SUPFAM" id="SSF88713">
    <property type="entry name" value="Glycoside hydrolase/deacetylase"/>
    <property type="match status" value="1"/>
</dbReference>
<dbReference type="Pfam" id="PF01522">
    <property type="entry name" value="Polysacc_deac_1"/>
    <property type="match status" value="1"/>
</dbReference>
<dbReference type="Proteomes" id="UP000186102">
    <property type="component" value="Unassembled WGS sequence"/>
</dbReference>
<dbReference type="InterPro" id="IPR002509">
    <property type="entry name" value="NODB_dom"/>
</dbReference>
<reference evidence="3 4" key="1">
    <citation type="submission" date="2016-09" db="EMBL/GenBank/DDBJ databases">
        <title>Complete genome of Desulfosporosinus sp. OL.</title>
        <authorList>
            <person name="Mardanov A."/>
            <person name="Beletsky A."/>
            <person name="Panova A."/>
            <person name="Karnachuk O."/>
            <person name="Ravin N."/>
        </authorList>
    </citation>
    <scope>NUCLEOTIDE SEQUENCE [LARGE SCALE GENOMIC DNA]</scope>
    <source>
        <strain evidence="3 4">OL</strain>
    </source>
</reference>
<evidence type="ECO:0000313" key="3">
    <source>
        <dbReference type="EMBL" id="OLN26876.1"/>
    </source>
</evidence>
<gene>
    <name evidence="3" type="ORF">DSOL_4788</name>
</gene>
<keyword evidence="4" id="KW-1185">Reference proteome</keyword>
<dbReference type="EMBL" id="MLBF01000067">
    <property type="protein sequence ID" value="OLN26876.1"/>
    <property type="molecule type" value="Genomic_DNA"/>
</dbReference>
<protein>
    <submittedName>
        <fullName evidence="3">Peptidoglycan N-acetylglucosamine deacetylase</fullName>
    </submittedName>
</protein>
<dbReference type="InterPro" id="IPR011330">
    <property type="entry name" value="Glyco_hydro/deAcase_b/a-brl"/>
</dbReference>
<dbReference type="OrthoDB" id="61520at2"/>
<dbReference type="PANTHER" id="PTHR10587">
    <property type="entry name" value="GLYCOSYL TRANSFERASE-RELATED"/>
    <property type="match status" value="1"/>
</dbReference>
<dbReference type="GO" id="GO:0016810">
    <property type="term" value="F:hydrolase activity, acting on carbon-nitrogen (but not peptide) bonds"/>
    <property type="evidence" value="ECO:0007669"/>
    <property type="project" value="InterPro"/>
</dbReference>
<organism evidence="3 4">
    <name type="scientific">Desulfosporosinus metallidurans</name>
    <dbReference type="NCBI Taxonomy" id="1888891"/>
    <lineage>
        <taxon>Bacteria</taxon>
        <taxon>Bacillati</taxon>
        <taxon>Bacillota</taxon>
        <taxon>Clostridia</taxon>
        <taxon>Eubacteriales</taxon>
        <taxon>Desulfitobacteriaceae</taxon>
        <taxon>Desulfosporosinus</taxon>
    </lineage>
</organism>
<feature type="region of interest" description="Disordered" evidence="1">
    <location>
        <begin position="1"/>
        <end position="39"/>
    </location>
</feature>
<dbReference type="PANTHER" id="PTHR10587:SF125">
    <property type="entry name" value="POLYSACCHARIDE DEACETYLASE YHEN-RELATED"/>
    <property type="match status" value="1"/>
</dbReference>
<dbReference type="RefSeq" id="WP_083642950.1">
    <property type="nucleotide sequence ID" value="NZ_MLBF01000067.1"/>
</dbReference>